<dbReference type="Pfam" id="PF02542">
    <property type="entry name" value="YgbB"/>
    <property type="match status" value="1"/>
</dbReference>
<dbReference type="GO" id="GO:0016114">
    <property type="term" value="P:terpenoid biosynthetic process"/>
    <property type="evidence" value="ECO:0007669"/>
    <property type="project" value="InterPro"/>
</dbReference>
<evidence type="ECO:0000256" key="3">
    <source>
        <dbReference type="ARBA" id="ARBA00012579"/>
    </source>
</evidence>
<feature type="binding site" evidence="7">
    <location>
        <position position="140"/>
    </location>
    <ligand>
        <name>4-CDP-2-C-methyl-D-erythritol 2-phosphate</name>
        <dbReference type="ChEBI" id="CHEBI:57919"/>
    </ligand>
</feature>
<dbReference type="NCBIfam" id="TIGR00151">
    <property type="entry name" value="ispF"/>
    <property type="match status" value="1"/>
</dbReference>
<dbReference type="EMBL" id="DTHG01000028">
    <property type="protein sequence ID" value="HGW91371.1"/>
    <property type="molecule type" value="Genomic_DNA"/>
</dbReference>
<feature type="domain" description="2-C-methyl-D-erythritol 2,4-cyclodiphosphate synthase" evidence="9">
    <location>
        <begin position="1"/>
        <end position="152"/>
    </location>
</feature>
<dbReference type="PANTHER" id="PTHR43181">
    <property type="entry name" value="2-C-METHYL-D-ERYTHRITOL 2,4-CYCLODIPHOSPHATE SYNTHASE, CHLOROPLASTIC"/>
    <property type="match status" value="1"/>
</dbReference>
<dbReference type="PROSITE" id="PS01350">
    <property type="entry name" value="ISPF"/>
    <property type="match status" value="1"/>
</dbReference>
<evidence type="ECO:0000256" key="2">
    <source>
        <dbReference type="ARBA" id="ARBA00004709"/>
    </source>
</evidence>
<feature type="binding site" evidence="7">
    <location>
        <begin position="56"/>
        <end position="58"/>
    </location>
    <ligand>
        <name>4-CDP-2-C-methyl-D-erythritol 2-phosphate</name>
        <dbReference type="ChEBI" id="CHEBI:57919"/>
    </ligand>
</feature>
<keyword evidence="4 7" id="KW-0479">Metal-binding</keyword>
<comment type="subunit">
    <text evidence="7">Homotrimer.</text>
</comment>
<evidence type="ECO:0000256" key="6">
    <source>
        <dbReference type="ARBA" id="ARBA00023239"/>
    </source>
</evidence>
<proteinExistence type="inferred from homology"/>
<dbReference type="GO" id="GO:0019288">
    <property type="term" value="P:isopentenyl diphosphate biosynthetic process, methylerythritol 4-phosphate pathway"/>
    <property type="evidence" value="ECO:0007669"/>
    <property type="project" value="UniProtKB-UniRule"/>
</dbReference>
<dbReference type="PANTHER" id="PTHR43181:SF1">
    <property type="entry name" value="2-C-METHYL-D-ERYTHRITOL 2,4-CYCLODIPHOSPHATE SYNTHASE, CHLOROPLASTIC"/>
    <property type="match status" value="1"/>
</dbReference>
<comment type="caution">
    <text evidence="10">The sequence shown here is derived from an EMBL/GenBank/DDBJ whole genome shotgun (WGS) entry which is preliminary data.</text>
</comment>
<gene>
    <name evidence="7" type="primary">ispF</name>
    <name evidence="10" type="ORF">ENV67_02365</name>
</gene>
<dbReference type="UniPathway" id="UPA00056">
    <property type="reaction ID" value="UER00095"/>
</dbReference>
<comment type="similarity">
    <text evidence="7 8">Belongs to the IspF family.</text>
</comment>
<comment type="cofactor">
    <cofactor evidence="7">
        <name>a divalent metal cation</name>
        <dbReference type="ChEBI" id="CHEBI:60240"/>
    </cofactor>
    <text evidence="7">Binds 1 divalent metal cation per subunit.</text>
</comment>
<comment type="caution">
    <text evidence="7">Lacks conserved residue(s) required for the propagation of feature annotation.</text>
</comment>
<evidence type="ECO:0000259" key="9">
    <source>
        <dbReference type="Pfam" id="PF02542"/>
    </source>
</evidence>
<evidence type="ECO:0000256" key="7">
    <source>
        <dbReference type="HAMAP-Rule" id="MF_00107"/>
    </source>
</evidence>
<evidence type="ECO:0000313" key="10">
    <source>
        <dbReference type="EMBL" id="HGW91371.1"/>
    </source>
</evidence>
<dbReference type="EC" id="4.6.1.12" evidence="3 7"/>
<accession>A0A7C4U9L6</accession>
<keyword evidence="5 7" id="KW-0414">Isoprene biosynthesis</keyword>
<feature type="binding site" evidence="7">
    <location>
        <begin position="34"/>
        <end position="35"/>
    </location>
    <ligand>
        <name>4-CDP-2-C-methyl-D-erythritol 2-phosphate</name>
        <dbReference type="ChEBI" id="CHEBI:57919"/>
    </ligand>
</feature>
<dbReference type="SUPFAM" id="SSF69765">
    <property type="entry name" value="IpsF-like"/>
    <property type="match status" value="1"/>
</dbReference>
<dbReference type="Gene3D" id="3.30.1330.50">
    <property type="entry name" value="2-C-methyl-D-erythritol 2,4-cyclodiphosphate synthase"/>
    <property type="match status" value="1"/>
</dbReference>
<dbReference type="AlphaFoldDB" id="A0A7C4U9L6"/>
<sequence>MRIGIGYDIHKLDYGRKFVLGGIIIPHDKGMIGHSDGDPLIHSIIDALLGAASMGNIGIYFPDNDPQYKDISSVELLKRTMEIIKGFKILNIDSVIICEEPRLNQYLDEIKRNLSKYLFIPENAISIKPKRKEGMDATGRKEAVEVFTICLIEEVK</sequence>
<name>A0A7C4U9L6_UNCW3</name>
<evidence type="ECO:0000256" key="5">
    <source>
        <dbReference type="ARBA" id="ARBA00023229"/>
    </source>
</evidence>
<feature type="binding site" evidence="7">
    <location>
        <position position="10"/>
    </location>
    <ligand>
        <name>a divalent metal cation</name>
        <dbReference type="ChEBI" id="CHEBI:60240"/>
    </ligand>
</feature>
<dbReference type="GO" id="GO:0008685">
    <property type="term" value="F:2-C-methyl-D-erythritol 2,4-cyclodiphosphate synthase activity"/>
    <property type="evidence" value="ECO:0007669"/>
    <property type="project" value="UniProtKB-UniRule"/>
</dbReference>
<evidence type="ECO:0000256" key="4">
    <source>
        <dbReference type="ARBA" id="ARBA00022723"/>
    </source>
</evidence>
<feature type="binding site" evidence="7">
    <location>
        <position position="42"/>
    </location>
    <ligand>
        <name>a divalent metal cation</name>
        <dbReference type="ChEBI" id="CHEBI:60240"/>
    </ligand>
</feature>
<feature type="binding site" evidence="7">
    <location>
        <begin position="8"/>
        <end position="10"/>
    </location>
    <ligand>
        <name>4-CDP-2-C-methyl-D-erythritol 2-phosphate</name>
        <dbReference type="ChEBI" id="CHEBI:57919"/>
    </ligand>
</feature>
<evidence type="ECO:0000256" key="1">
    <source>
        <dbReference type="ARBA" id="ARBA00000200"/>
    </source>
</evidence>
<comment type="catalytic activity">
    <reaction evidence="1 7 8">
        <text>4-CDP-2-C-methyl-D-erythritol 2-phosphate = 2-C-methyl-D-erythritol 2,4-cyclic diphosphate + CMP</text>
        <dbReference type="Rhea" id="RHEA:23864"/>
        <dbReference type="ChEBI" id="CHEBI:57919"/>
        <dbReference type="ChEBI" id="CHEBI:58483"/>
        <dbReference type="ChEBI" id="CHEBI:60377"/>
        <dbReference type="EC" id="4.6.1.12"/>
    </reaction>
</comment>
<dbReference type="GO" id="GO:0046872">
    <property type="term" value="F:metal ion binding"/>
    <property type="evidence" value="ECO:0007669"/>
    <property type="project" value="UniProtKB-KW"/>
</dbReference>
<comment type="pathway">
    <text evidence="2 7">Isoprenoid biosynthesis; isopentenyl diphosphate biosynthesis via DXP pathway; isopentenyl diphosphate from 1-deoxy-D-xylulose 5-phosphate: step 4/6.</text>
</comment>
<dbReference type="InterPro" id="IPR036571">
    <property type="entry name" value="MECDP_synthase_sf"/>
</dbReference>
<dbReference type="InterPro" id="IPR020555">
    <property type="entry name" value="MECDP_synthase_CS"/>
</dbReference>
<reference evidence="10" key="1">
    <citation type="journal article" date="2020" name="mSystems">
        <title>Genome- and Community-Level Interaction Insights into Carbon Utilization and Element Cycling Functions of Hydrothermarchaeota in Hydrothermal Sediment.</title>
        <authorList>
            <person name="Zhou Z."/>
            <person name="Liu Y."/>
            <person name="Xu W."/>
            <person name="Pan J."/>
            <person name="Luo Z.H."/>
            <person name="Li M."/>
        </authorList>
    </citation>
    <scope>NUCLEOTIDE SEQUENCE [LARGE SCALE GENOMIC DNA]</scope>
    <source>
        <strain evidence="10">SpSt-780</strain>
    </source>
</reference>
<feature type="site" description="Transition state stabilizer" evidence="7">
    <location>
        <position position="34"/>
    </location>
</feature>
<evidence type="ECO:0000256" key="8">
    <source>
        <dbReference type="RuleBase" id="RU004395"/>
    </source>
</evidence>
<dbReference type="HAMAP" id="MF_00107">
    <property type="entry name" value="IspF"/>
    <property type="match status" value="1"/>
</dbReference>
<feature type="binding site" evidence="7">
    <location>
        <begin position="61"/>
        <end position="65"/>
    </location>
    <ligand>
        <name>4-CDP-2-C-methyl-D-erythritol 2-phosphate</name>
        <dbReference type="ChEBI" id="CHEBI:57919"/>
    </ligand>
</feature>
<dbReference type="CDD" id="cd00554">
    <property type="entry name" value="MECDP_synthase"/>
    <property type="match status" value="1"/>
</dbReference>
<comment type="function">
    <text evidence="7">Involved in the biosynthesis of isopentenyl diphosphate (IPP) and dimethylallyl diphosphate (DMAPP), two major building blocks of isoprenoid compounds. Catalyzes the conversion of 4-diphosphocytidyl-2-C-methyl-D-erythritol 2-phosphate (CDP-ME2P) to 2-C-methyl-D-erythritol 2,4-cyclodiphosphate (ME-CPP) with a corresponding release of cytidine 5-monophosphate (CMP).</text>
</comment>
<keyword evidence="6 7" id="KW-0456">Lyase</keyword>
<organism evidence="10">
    <name type="scientific">candidate division WOR-3 bacterium</name>
    <dbReference type="NCBI Taxonomy" id="2052148"/>
    <lineage>
        <taxon>Bacteria</taxon>
        <taxon>Bacteria division WOR-3</taxon>
    </lineage>
</organism>
<feature type="binding site" evidence="7">
    <location>
        <position position="8"/>
    </location>
    <ligand>
        <name>a divalent metal cation</name>
        <dbReference type="ChEBI" id="CHEBI:60240"/>
    </ligand>
</feature>
<protein>
    <recommendedName>
        <fullName evidence="3 7">2-C-methyl-D-erythritol 2,4-cyclodiphosphate synthase</fullName>
        <shortName evidence="7">MECDP-synthase</shortName>
        <shortName evidence="7">MECPP-synthase</shortName>
        <shortName evidence="7">MECPS</shortName>
        <ecNumber evidence="3 7">4.6.1.12</ecNumber>
    </recommendedName>
</protein>
<dbReference type="InterPro" id="IPR003526">
    <property type="entry name" value="MECDP_synthase"/>
</dbReference>